<evidence type="ECO:0000313" key="2">
    <source>
        <dbReference type="EMBL" id="ARU55092.1"/>
    </source>
</evidence>
<accession>A0A1Y0I3P0</accession>
<sequence length="179" mass="19950">MNSKRSSSAELAKTVLDVREGKRVVVLPPGVSVFALNLVLFLLAIALFTATTGSLLFIPGEYSAKAMYYLTSVVVLIVPMLVAVILLVRGDIWFKFIFQLLAGILFLVSVVLLVYVGQFTELEKTPFTPILFLLGVSVASILSCRSFSLQMFCEYFYLLKRVEISTLKQIVGQQRTLRE</sequence>
<dbReference type="Proteomes" id="UP000196027">
    <property type="component" value="Chromosome"/>
</dbReference>
<keyword evidence="1" id="KW-1133">Transmembrane helix</keyword>
<feature type="transmembrane region" description="Helical" evidence="1">
    <location>
        <begin position="24"/>
        <end position="48"/>
    </location>
</feature>
<dbReference type="EMBL" id="CP021425">
    <property type="protein sequence ID" value="ARU55092.1"/>
    <property type="molecule type" value="Genomic_DNA"/>
</dbReference>
<keyword evidence="1" id="KW-0812">Transmembrane</keyword>
<gene>
    <name evidence="2" type="ORF">OLMES_1006</name>
</gene>
<feature type="transmembrane region" description="Helical" evidence="1">
    <location>
        <begin position="130"/>
        <end position="158"/>
    </location>
</feature>
<evidence type="ECO:0000256" key="1">
    <source>
        <dbReference type="SAM" id="Phobius"/>
    </source>
</evidence>
<feature type="transmembrane region" description="Helical" evidence="1">
    <location>
        <begin position="100"/>
        <end position="118"/>
    </location>
</feature>
<dbReference type="KEGG" id="ome:OLMES_1006"/>
<protein>
    <submittedName>
        <fullName evidence="2">Uncharacterized protein</fullName>
    </submittedName>
</protein>
<name>A0A1Y0I3P0_9GAMM</name>
<keyword evidence="1" id="KW-0472">Membrane</keyword>
<reference evidence="2 3" key="1">
    <citation type="submission" date="2017-05" db="EMBL/GenBank/DDBJ databases">
        <title>Genomic insights into alkan degradation activity of Oleiphilus messinensis.</title>
        <authorList>
            <person name="Kozyavkin S.A."/>
            <person name="Slesarev A.I."/>
            <person name="Golyshin P.N."/>
            <person name="Korzhenkov A."/>
            <person name="Golyshina O.N."/>
            <person name="Toshchakov S.V."/>
        </authorList>
    </citation>
    <scope>NUCLEOTIDE SEQUENCE [LARGE SCALE GENOMIC DNA]</scope>
    <source>
        <strain evidence="2 3">ME102</strain>
    </source>
</reference>
<proteinExistence type="predicted"/>
<organism evidence="2 3">
    <name type="scientific">Oleiphilus messinensis</name>
    <dbReference type="NCBI Taxonomy" id="141451"/>
    <lineage>
        <taxon>Bacteria</taxon>
        <taxon>Pseudomonadati</taxon>
        <taxon>Pseudomonadota</taxon>
        <taxon>Gammaproteobacteria</taxon>
        <taxon>Oceanospirillales</taxon>
        <taxon>Oleiphilaceae</taxon>
        <taxon>Oleiphilus</taxon>
    </lineage>
</organism>
<feature type="transmembrane region" description="Helical" evidence="1">
    <location>
        <begin position="68"/>
        <end position="88"/>
    </location>
</feature>
<dbReference type="AlphaFoldDB" id="A0A1Y0I3P0"/>
<dbReference type="RefSeq" id="WP_087460230.1">
    <property type="nucleotide sequence ID" value="NZ_CP021425.1"/>
</dbReference>
<evidence type="ECO:0000313" key="3">
    <source>
        <dbReference type="Proteomes" id="UP000196027"/>
    </source>
</evidence>
<keyword evidence="3" id="KW-1185">Reference proteome</keyword>